<feature type="chain" id="PRO_5040263914" evidence="1">
    <location>
        <begin position="18"/>
        <end position="146"/>
    </location>
</feature>
<name>A0A9P3FMT4_9PEZI</name>
<dbReference type="EMBL" id="BOLY01000009">
    <property type="protein sequence ID" value="GIZ49863.1"/>
    <property type="molecule type" value="Genomic_DNA"/>
</dbReference>
<evidence type="ECO:0000313" key="3">
    <source>
        <dbReference type="Proteomes" id="UP000825890"/>
    </source>
</evidence>
<keyword evidence="3" id="KW-1185">Reference proteome</keyword>
<evidence type="ECO:0000256" key="1">
    <source>
        <dbReference type="SAM" id="SignalP"/>
    </source>
</evidence>
<organism evidence="2 3">
    <name type="scientific">Cercospora kikuchii</name>
    <dbReference type="NCBI Taxonomy" id="84275"/>
    <lineage>
        <taxon>Eukaryota</taxon>
        <taxon>Fungi</taxon>
        <taxon>Dikarya</taxon>
        <taxon>Ascomycota</taxon>
        <taxon>Pezizomycotina</taxon>
        <taxon>Dothideomycetes</taxon>
        <taxon>Dothideomycetidae</taxon>
        <taxon>Mycosphaerellales</taxon>
        <taxon>Mycosphaerellaceae</taxon>
        <taxon>Cercospora</taxon>
    </lineage>
</organism>
<gene>
    <name evidence="2" type="ORF">CKM354_001288100</name>
</gene>
<keyword evidence="1" id="KW-0732">Signal</keyword>
<dbReference type="GeneID" id="68298456"/>
<dbReference type="AlphaFoldDB" id="A0A9P3FMT4"/>
<comment type="caution">
    <text evidence="2">The sequence shown here is derived from an EMBL/GenBank/DDBJ whole genome shotgun (WGS) entry which is preliminary data.</text>
</comment>
<dbReference type="OrthoDB" id="10491213at2759"/>
<sequence>MKLATLFSCFLATLSLAKPTKIWFSDSHNGNATQLAICFAELDKNLEKDHQATNYPGYRCGDYWLQFGGEPHKIAEWNDYYMYKQCEKELYEAISASREWFHCHVKIGWTSGMVACSPFGWKACEEKRPVDHAPCKIVEKEEQVGI</sequence>
<dbReference type="Proteomes" id="UP000825890">
    <property type="component" value="Unassembled WGS sequence"/>
</dbReference>
<proteinExistence type="predicted"/>
<evidence type="ECO:0000313" key="2">
    <source>
        <dbReference type="EMBL" id="GIZ49863.1"/>
    </source>
</evidence>
<reference evidence="2 3" key="1">
    <citation type="submission" date="2021-01" db="EMBL/GenBank/DDBJ databases">
        <title>Cercospora kikuchii MAFF 305040 whole genome shotgun sequence.</title>
        <authorList>
            <person name="Kashiwa T."/>
            <person name="Suzuki T."/>
        </authorList>
    </citation>
    <scope>NUCLEOTIDE SEQUENCE [LARGE SCALE GENOMIC DNA]</scope>
    <source>
        <strain evidence="2 3">MAFF 305040</strain>
    </source>
</reference>
<protein>
    <submittedName>
        <fullName evidence="2">Uncharacterized protein</fullName>
    </submittedName>
</protein>
<feature type="signal peptide" evidence="1">
    <location>
        <begin position="1"/>
        <end position="17"/>
    </location>
</feature>
<dbReference type="RefSeq" id="XP_044664350.1">
    <property type="nucleotide sequence ID" value="XM_044808415.1"/>
</dbReference>
<accession>A0A9P3FMT4</accession>